<dbReference type="EC" id="3.1.2.6" evidence="6"/>
<keyword evidence="7" id="KW-1185">Reference proteome</keyword>
<evidence type="ECO:0000256" key="1">
    <source>
        <dbReference type="ARBA" id="ARBA00001947"/>
    </source>
</evidence>
<evidence type="ECO:0000259" key="5">
    <source>
        <dbReference type="SMART" id="SM00849"/>
    </source>
</evidence>
<evidence type="ECO:0000256" key="2">
    <source>
        <dbReference type="ARBA" id="ARBA00022723"/>
    </source>
</evidence>
<dbReference type="InterPro" id="IPR001279">
    <property type="entry name" value="Metallo-B-lactamas"/>
</dbReference>
<proteinExistence type="predicted"/>
<keyword evidence="4" id="KW-0862">Zinc</keyword>
<dbReference type="Proteomes" id="UP001273136">
    <property type="component" value="Unassembled WGS sequence"/>
</dbReference>
<sequence length="200" mass="21613">MSEPIRWLREIGWRSNSYVCGSILVDASQPVTTVAPYKDQIETIVLTHGHYDHMANVRALADLCNAEVCVGAGDLTFLSDDSLCLSTHFGEHAPGISATPLNNGDRVGEFVVINTPGHTRGSICLYREEDGALIAGDTLFPHGSFGRTDLPTGNHADLIASVNRLAELRIESLWCGHDMPVPSGAMRDVLLSQAEVPKYG</sequence>
<dbReference type="GO" id="GO:0004416">
    <property type="term" value="F:hydroxyacylglutathione hydrolase activity"/>
    <property type="evidence" value="ECO:0007669"/>
    <property type="project" value="UniProtKB-EC"/>
</dbReference>
<evidence type="ECO:0000313" key="7">
    <source>
        <dbReference type="Proteomes" id="UP001273136"/>
    </source>
</evidence>
<feature type="domain" description="Metallo-beta-lactamase" evidence="5">
    <location>
        <begin position="14"/>
        <end position="177"/>
    </location>
</feature>
<evidence type="ECO:0000313" key="6">
    <source>
        <dbReference type="EMBL" id="MDV0440934.1"/>
    </source>
</evidence>
<dbReference type="EMBL" id="JAWDKA010000001">
    <property type="protein sequence ID" value="MDV0440934.1"/>
    <property type="molecule type" value="Genomic_DNA"/>
</dbReference>
<keyword evidence="2" id="KW-0479">Metal-binding</keyword>
<dbReference type="Gene3D" id="3.60.15.10">
    <property type="entry name" value="Ribonuclease Z/Hydroxyacylglutathione hydrolase-like"/>
    <property type="match status" value="1"/>
</dbReference>
<dbReference type="InterPro" id="IPR051453">
    <property type="entry name" value="MBL_Glyoxalase_II"/>
</dbReference>
<dbReference type="Pfam" id="PF00753">
    <property type="entry name" value="Lactamase_B"/>
    <property type="match status" value="1"/>
</dbReference>
<comment type="caution">
    <text evidence="6">The sequence shown here is derived from an EMBL/GenBank/DDBJ whole genome shotgun (WGS) entry which is preliminary data.</text>
</comment>
<dbReference type="SUPFAM" id="SSF56281">
    <property type="entry name" value="Metallo-hydrolase/oxidoreductase"/>
    <property type="match status" value="1"/>
</dbReference>
<evidence type="ECO:0000256" key="3">
    <source>
        <dbReference type="ARBA" id="ARBA00022801"/>
    </source>
</evidence>
<evidence type="ECO:0000256" key="4">
    <source>
        <dbReference type="ARBA" id="ARBA00022833"/>
    </source>
</evidence>
<dbReference type="AlphaFoldDB" id="A0AAE4MB65"/>
<dbReference type="RefSeq" id="WP_338093328.1">
    <property type="nucleotide sequence ID" value="NZ_JAWDKA010000001.1"/>
</dbReference>
<comment type="cofactor">
    <cofactor evidence="1">
        <name>Zn(2+)</name>
        <dbReference type="ChEBI" id="CHEBI:29105"/>
    </cofactor>
</comment>
<dbReference type="SMART" id="SM00849">
    <property type="entry name" value="Lactamase_B"/>
    <property type="match status" value="1"/>
</dbReference>
<dbReference type="PANTHER" id="PTHR46233:SF3">
    <property type="entry name" value="HYDROXYACYLGLUTATHIONE HYDROLASE GLOC"/>
    <property type="match status" value="1"/>
</dbReference>
<gene>
    <name evidence="6" type="primary">gloB</name>
    <name evidence="6" type="ORF">McpAg1_01110</name>
</gene>
<keyword evidence="3 6" id="KW-0378">Hydrolase</keyword>
<dbReference type="PANTHER" id="PTHR46233">
    <property type="entry name" value="HYDROXYACYLGLUTATHIONE HYDROLASE GLOC"/>
    <property type="match status" value="1"/>
</dbReference>
<protein>
    <submittedName>
        <fullName evidence="6">Hydroxyacylglutathione hydrolase</fullName>
        <ecNumber evidence="6">3.1.2.6</ecNumber>
    </submittedName>
</protein>
<name>A0AAE4MB65_9EURY</name>
<dbReference type="CDD" id="cd06262">
    <property type="entry name" value="metallo-hydrolase-like_MBL-fold"/>
    <property type="match status" value="1"/>
</dbReference>
<dbReference type="GO" id="GO:0046872">
    <property type="term" value="F:metal ion binding"/>
    <property type="evidence" value="ECO:0007669"/>
    <property type="project" value="UniProtKB-KW"/>
</dbReference>
<dbReference type="InterPro" id="IPR036866">
    <property type="entry name" value="RibonucZ/Hydroxyglut_hydro"/>
</dbReference>
<accession>A0AAE4MB65</accession>
<reference evidence="6" key="1">
    <citation type="submission" date="2023-06" db="EMBL/GenBank/DDBJ databases">
        <title>Genome sequence of Methancorpusculaceae sp. Ag1.</title>
        <authorList>
            <person name="Protasov E."/>
            <person name="Platt K."/>
            <person name="Poehlein A."/>
            <person name="Daniel R."/>
            <person name="Brune A."/>
        </authorList>
    </citation>
    <scope>NUCLEOTIDE SEQUENCE</scope>
    <source>
        <strain evidence="6">Ag1</strain>
    </source>
</reference>
<organism evidence="6 7">
    <name type="scientific">Methanorbis furvi</name>
    <dbReference type="NCBI Taxonomy" id="3028299"/>
    <lineage>
        <taxon>Archaea</taxon>
        <taxon>Methanobacteriati</taxon>
        <taxon>Methanobacteriota</taxon>
        <taxon>Stenosarchaea group</taxon>
        <taxon>Methanomicrobia</taxon>
        <taxon>Methanomicrobiales</taxon>
        <taxon>Methanocorpusculaceae</taxon>
        <taxon>Methanorbis</taxon>
    </lineage>
</organism>